<dbReference type="AlphaFoldDB" id="A0AAD4MTH7"/>
<evidence type="ECO:0000256" key="2">
    <source>
        <dbReference type="PROSITE-ProRule" id="PRU00192"/>
    </source>
</evidence>
<dbReference type="Proteomes" id="UP001201812">
    <property type="component" value="Unassembled WGS sequence"/>
</dbReference>
<dbReference type="SUPFAM" id="SSF50044">
    <property type="entry name" value="SH3-domain"/>
    <property type="match status" value="1"/>
</dbReference>
<organism evidence="5 6">
    <name type="scientific">Ditylenchus destructor</name>
    <dbReference type="NCBI Taxonomy" id="166010"/>
    <lineage>
        <taxon>Eukaryota</taxon>
        <taxon>Metazoa</taxon>
        <taxon>Ecdysozoa</taxon>
        <taxon>Nematoda</taxon>
        <taxon>Chromadorea</taxon>
        <taxon>Rhabditida</taxon>
        <taxon>Tylenchina</taxon>
        <taxon>Tylenchomorpha</taxon>
        <taxon>Sphaerularioidea</taxon>
        <taxon>Anguinidae</taxon>
        <taxon>Anguininae</taxon>
        <taxon>Ditylenchus</taxon>
    </lineage>
</organism>
<dbReference type="PANTHER" id="PTHR14167:SF116">
    <property type="entry name" value="CAP, ISOFORM AC"/>
    <property type="match status" value="1"/>
</dbReference>
<keyword evidence="6" id="KW-1185">Reference proteome</keyword>
<sequence>MNLSANHCKLLQRVWRELRHDKLRQIERPVLWSSLNPDHSPLSTSSSLGVVCVWNDPMQQDLYQIVLSFVDKSISELKSRRFRQRLGEHCRKFGRQMAMVFRGTSADVDQSLSWEMLGQAIVENLSSSGGTTTTIPSLRGSAATARLFVWQIFLENLSTLVFEAFCWSVARDYTSTPLATIYEDDDPKLCFEHTLDLRRKAPLIKRILAKFSRKPLTMDDKDAKRRNTFENGKRTTTQSTGPSTAPAPFVPRNAETYRAIYSYDPTHSDELALQEDDIVFVVERCDDGWFIGTLLRTGEFGTFPGNYVVKH</sequence>
<dbReference type="InterPro" id="IPR050384">
    <property type="entry name" value="Endophilin_SH3RF"/>
</dbReference>
<dbReference type="InterPro" id="IPR036028">
    <property type="entry name" value="SH3-like_dom_sf"/>
</dbReference>
<dbReference type="EMBL" id="JAKKPZ010000049">
    <property type="protein sequence ID" value="KAI1706286.1"/>
    <property type="molecule type" value="Genomic_DNA"/>
</dbReference>
<dbReference type="Pfam" id="PF14604">
    <property type="entry name" value="SH3_9"/>
    <property type="match status" value="1"/>
</dbReference>
<dbReference type="PRINTS" id="PR00452">
    <property type="entry name" value="SH3DOMAIN"/>
</dbReference>
<dbReference type="PANTHER" id="PTHR14167">
    <property type="entry name" value="SH3 DOMAIN-CONTAINING"/>
    <property type="match status" value="1"/>
</dbReference>
<dbReference type="PROSITE" id="PS50002">
    <property type="entry name" value="SH3"/>
    <property type="match status" value="1"/>
</dbReference>
<feature type="domain" description="SH3" evidence="4">
    <location>
        <begin position="252"/>
        <end position="311"/>
    </location>
</feature>
<feature type="region of interest" description="Disordered" evidence="3">
    <location>
        <begin position="223"/>
        <end position="248"/>
    </location>
</feature>
<name>A0AAD4MTH7_9BILA</name>
<dbReference type="SMART" id="SM00326">
    <property type="entry name" value="SH3"/>
    <property type="match status" value="1"/>
</dbReference>
<protein>
    <submittedName>
        <fullName evidence="5">Variant SH3 domain-containing protein</fullName>
    </submittedName>
</protein>
<evidence type="ECO:0000313" key="6">
    <source>
        <dbReference type="Proteomes" id="UP001201812"/>
    </source>
</evidence>
<comment type="caution">
    <text evidence="5">The sequence shown here is derived from an EMBL/GenBank/DDBJ whole genome shotgun (WGS) entry which is preliminary data.</text>
</comment>
<evidence type="ECO:0000256" key="1">
    <source>
        <dbReference type="ARBA" id="ARBA00022443"/>
    </source>
</evidence>
<dbReference type="Gene3D" id="2.30.30.40">
    <property type="entry name" value="SH3 Domains"/>
    <property type="match status" value="1"/>
</dbReference>
<proteinExistence type="predicted"/>
<keyword evidence="1 2" id="KW-0728">SH3 domain</keyword>
<accession>A0AAD4MTH7</accession>
<evidence type="ECO:0000313" key="5">
    <source>
        <dbReference type="EMBL" id="KAI1706286.1"/>
    </source>
</evidence>
<evidence type="ECO:0000256" key="3">
    <source>
        <dbReference type="SAM" id="MobiDB-lite"/>
    </source>
</evidence>
<gene>
    <name evidence="5" type="ORF">DdX_13127</name>
</gene>
<feature type="compositionally biased region" description="Polar residues" evidence="3">
    <location>
        <begin position="234"/>
        <end position="243"/>
    </location>
</feature>
<evidence type="ECO:0000259" key="4">
    <source>
        <dbReference type="PROSITE" id="PS50002"/>
    </source>
</evidence>
<feature type="compositionally biased region" description="Basic and acidic residues" evidence="3">
    <location>
        <begin position="223"/>
        <end position="233"/>
    </location>
</feature>
<reference evidence="5" key="1">
    <citation type="submission" date="2022-01" db="EMBL/GenBank/DDBJ databases">
        <title>Genome Sequence Resource for Two Populations of Ditylenchus destructor, the Migratory Endoparasitic Phytonematode.</title>
        <authorList>
            <person name="Zhang H."/>
            <person name="Lin R."/>
            <person name="Xie B."/>
        </authorList>
    </citation>
    <scope>NUCLEOTIDE SEQUENCE</scope>
    <source>
        <strain evidence="5">BazhouSP</strain>
    </source>
</reference>
<dbReference type="InterPro" id="IPR001452">
    <property type="entry name" value="SH3_domain"/>
</dbReference>